<dbReference type="EMBL" id="CAFBPI010000093">
    <property type="protein sequence ID" value="CAB5022995.1"/>
    <property type="molecule type" value="Genomic_DNA"/>
</dbReference>
<proteinExistence type="predicted"/>
<name>A0A6J7R182_9ZZZZ</name>
<protein>
    <submittedName>
        <fullName evidence="1">Unannotated protein</fullName>
    </submittedName>
</protein>
<dbReference type="AlphaFoldDB" id="A0A6J7R182"/>
<accession>A0A6J7R182</accession>
<gene>
    <name evidence="1" type="ORF">UFOPK4095_01121</name>
</gene>
<reference evidence="1" key="1">
    <citation type="submission" date="2020-05" db="EMBL/GenBank/DDBJ databases">
        <authorList>
            <person name="Chiriac C."/>
            <person name="Salcher M."/>
            <person name="Ghai R."/>
            <person name="Kavagutti S V."/>
        </authorList>
    </citation>
    <scope>NUCLEOTIDE SEQUENCE</scope>
</reference>
<evidence type="ECO:0000313" key="1">
    <source>
        <dbReference type="EMBL" id="CAB5022995.1"/>
    </source>
</evidence>
<sequence length="30" mass="3273">MLTAVVLPTETRPVAVSIVMFESVGLVWNL</sequence>
<organism evidence="1">
    <name type="scientific">freshwater metagenome</name>
    <dbReference type="NCBI Taxonomy" id="449393"/>
    <lineage>
        <taxon>unclassified sequences</taxon>
        <taxon>metagenomes</taxon>
        <taxon>ecological metagenomes</taxon>
    </lineage>
</organism>